<evidence type="ECO:0000313" key="1">
    <source>
        <dbReference type="EMBL" id="CDR10354.1"/>
    </source>
</evidence>
<organism evidence="1">
    <name type="scientific">Streptomyces iranensis</name>
    <dbReference type="NCBI Taxonomy" id="576784"/>
    <lineage>
        <taxon>Bacteria</taxon>
        <taxon>Bacillati</taxon>
        <taxon>Actinomycetota</taxon>
        <taxon>Actinomycetes</taxon>
        <taxon>Kitasatosporales</taxon>
        <taxon>Streptomycetaceae</taxon>
        <taxon>Streptomyces</taxon>
        <taxon>Streptomyces violaceusniger group</taxon>
    </lineage>
</organism>
<dbReference type="HOGENOM" id="CLU_3297212_0_0_11"/>
<protein>
    <submittedName>
        <fullName evidence="1">Uncharacterized protein</fullName>
    </submittedName>
</protein>
<name>A0A061A4P5_9ACTN</name>
<dbReference type="AlphaFoldDB" id="A0A061A4P5"/>
<sequence>MRMREQSGATYAQLGAAFGVSEATAWHVCQRQRSSAQEAD</sequence>
<gene>
    <name evidence="1" type="ORF">SIRAN6915</name>
</gene>
<dbReference type="EMBL" id="LK022848">
    <property type="protein sequence ID" value="CDR10354.1"/>
    <property type="molecule type" value="Genomic_DNA"/>
</dbReference>
<reference evidence="1" key="1">
    <citation type="submission" date="2014-05" db="EMBL/GenBank/DDBJ databases">
        <authorList>
            <person name="Horn Fabian"/>
        </authorList>
    </citation>
    <scope>NUCLEOTIDE SEQUENCE</scope>
</reference>
<proteinExistence type="predicted"/>
<accession>A0A061A4P5</accession>